<dbReference type="EMBL" id="QNRR01000006">
    <property type="protein sequence ID" value="RBP42637.1"/>
    <property type="molecule type" value="Genomic_DNA"/>
</dbReference>
<protein>
    <recommendedName>
        <fullName evidence="4">Zinc ribbon protein</fullName>
    </recommendedName>
</protein>
<keyword evidence="3" id="KW-1185">Reference proteome</keyword>
<sequence length="100" mass="11115">MAYLNSKPRTPEVCPVCGEDVPPKSLACPECGSDHNTGWKKDAYTYDGVDLPDDDEFNYDEFVEQEFGKGSASPKPAGIKTLWWVTAIVLLLAWILSLVY</sequence>
<keyword evidence="1" id="KW-0812">Transmembrane</keyword>
<feature type="transmembrane region" description="Helical" evidence="1">
    <location>
        <begin position="81"/>
        <end position="99"/>
    </location>
</feature>
<accession>A0A366HIP4</accession>
<organism evidence="2 3">
    <name type="scientific">Roseimicrobium gellanilyticum</name>
    <dbReference type="NCBI Taxonomy" id="748857"/>
    <lineage>
        <taxon>Bacteria</taxon>
        <taxon>Pseudomonadati</taxon>
        <taxon>Verrucomicrobiota</taxon>
        <taxon>Verrucomicrobiia</taxon>
        <taxon>Verrucomicrobiales</taxon>
        <taxon>Verrucomicrobiaceae</taxon>
        <taxon>Roseimicrobium</taxon>
    </lineage>
</organism>
<comment type="caution">
    <text evidence="2">The sequence shown here is derived from an EMBL/GenBank/DDBJ whole genome shotgun (WGS) entry which is preliminary data.</text>
</comment>
<evidence type="ECO:0000313" key="2">
    <source>
        <dbReference type="EMBL" id="RBP42637.1"/>
    </source>
</evidence>
<gene>
    <name evidence="2" type="ORF">DES53_106346</name>
</gene>
<proteinExistence type="predicted"/>
<dbReference type="RefSeq" id="WP_113959753.1">
    <property type="nucleotide sequence ID" value="NZ_QNRR01000006.1"/>
</dbReference>
<dbReference type="AlphaFoldDB" id="A0A366HIP4"/>
<keyword evidence="1" id="KW-1133">Transmembrane helix</keyword>
<evidence type="ECO:0000313" key="3">
    <source>
        <dbReference type="Proteomes" id="UP000253426"/>
    </source>
</evidence>
<dbReference type="OrthoDB" id="195669at2"/>
<reference evidence="2 3" key="1">
    <citation type="submission" date="2018-06" db="EMBL/GenBank/DDBJ databases">
        <title>Genomic Encyclopedia of Type Strains, Phase IV (KMG-IV): sequencing the most valuable type-strain genomes for metagenomic binning, comparative biology and taxonomic classification.</title>
        <authorList>
            <person name="Goeker M."/>
        </authorList>
    </citation>
    <scope>NUCLEOTIDE SEQUENCE [LARGE SCALE GENOMIC DNA]</scope>
    <source>
        <strain evidence="2 3">DSM 25532</strain>
    </source>
</reference>
<evidence type="ECO:0000256" key="1">
    <source>
        <dbReference type="SAM" id="Phobius"/>
    </source>
</evidence>
<dbReference type="Proteomes" id="UP000253426">
    <property type="component" value="Unassembled WGS sequence"/>
</dbReference>
<name>A0A366HIP4_9BACT</name>
<evidence type="ECO:0008006" key="4">
    <source>
        <dbReference type="Google" id="ProtNLM"/>
    </source>
</evidence>
<keyword evidence="1" id="KW-0472">Membrane</keyword>